<keyword evidence="9" id="KW-0472">Membrane</keyword>
<dbReference type="PANTHER" id="PTHR31983:SF0">
    <property type="entry name" value="GLUCAN ENDO-1,3-BETA-D-GLUCOSIDASE 2"/>
    <property type="match status" value="1"/>
</dbReference>
<keyword evidence="9" id="KW-1133">Transmembrane helix</keyword>
<evidence type="ECO:0000256" key="2">
    <source>
        <dbReference type="ARBA" id="ARBA00010730"/>
    </source>
</evidence>
<dbReference type="Pfam" id="PF17652">
    <property type="entry name" value="Glyco_hydro81C"/>
    <property type="match status" value="1"/>
</dbReference>
<comment type="caution">
    <text evidence="11">The sequence shown here is derived from an EMBL/GenBank/DDBJ whole genome shotgun (WGS) entry which is preliminary data.</text>
</comment>
<dbReference type="EC" id="3.2.1.39" evidence="3"/>
<keyword evidence="4" id="KW-0378">Hydrolase</keyword>
<dbReference type="AlphaFoldDB" id="A0A2P6QUU8"/>
<evidence type="ECO:0000256" key="9">
    <source>
        <dbReference type="SAM" id="Phobius"/>
    </source>
</evidence>
<evidence type="ECO:0000256" key="1">
    <source>
        <dbReference type="ARBA" id="ARBA00000382"/>
    </source>
</evidence>
<evidence type="ECO:0000256" key="4">
    <source>
        <dbReference type="ARBA" id="ARBA00022801"/>
    </source>
</evidence>
<dbReference type="InterPro" id="IPR040720">
    <property type="entry name" value="GH81_C"/>
</dbReference>
<evidence type="ECO:0000256" key="7">
    <source>
        <dbReference type="ARBA" id="ARBA00023316"/>
    </source>
</evidence>
<keyword evidence="7" id="KW-0961">Cell wall biogenesis/degradation</keyword>
<organism evidence="11 12">
    <name type="scientific">Rosa chinensis</name>
    <name type="common">China rose</name>
    <dbReference type="NCBI Taxonomy" id="74649"/>
    <lineage>
        <taxon>Eukaryota</taxon>
        <taxon>Viridiplantae</taxon>
        <taxon>Streptophyta</taxon>
        <taxon>Embryophyta</taxon>
        <taxon>Tracheophyta</taxon>
        <taxon>Spermatophyta</taxon>
        <taxon>Magnoliopsida</taxon>
        <taxon>eudicotyledons</taxon>
        <taxon>Gunneridae</taxon>
        <taxon>Pentapetalae</taxon>
        <taxon>rosids</taxon>
        <taxon>fabids</taxon>
        <taxon>Rosales</taxon>
        <taxon>Rosaceae</taxon>
        <taxon>Rosoideae</taxon>
        <taxon>Rosoideae incertae sedis</taxon>
        <taxon>Rosa</taxon>
    </lineage>
</organism>
<sequence>MKLLVKMVLVRLNGVAILLNKDHWIMVQPLGLDFTLITIITLGYFLYGISVLAKIELEWEMRYEPQVDSLAADFMNLDKRTDFYYSLVRCFDLYRLHSWAGGVSYKETMQDGYVISKFWFEIMAICLSSRLFLKLEVKFQLKRGGVVRTQLCDQPSPNLYPGPE</sequence>
<comment type="catalytic activity">
    <reaction evidence="1">
        <text>Hydrolysis of (1-&gt;3)-beta-D-glucosidic linkages in (1-&gt;3)-beta-D-glucans.</text>
        <dbReference type="EC" id="3.2.1.39"/>
    </reaction>
</comment>
<feature type="transmembrane region" description="Helical" evidence="9">
    <location>
        <begin position="30"/>
        <end position="53"/>
    </location>
</feature>
<dbReference type="GO" id="GO:0042973">
    <property type="term" value="F:glucan endo-1,3-beta-D-glucosidase activity"/>
    <property type="evidence" value="ECO:0007669"/>
    <property type="project" value="UniProtKB-EC"/>
</dbReference>
<dbReference type="InterPro" id="IPR005200">
    <property type="entry name" value="Endo-beta-glucanase"/>
</dbReference>
<name>A0A2P6QUU8_ROSCH</name>
<keyword evidence="12" id="KW-1185">Reference proteome</keyword>
<keyword evidence="8" id="KW-0624">Polysaccharide degradation</keyword>
<protein>
    <recommendedName>
        <fullName evidence="3">glucan endo-1,3-beta-D-glucosidase</fullName>
        <ecNumber evidence="3">3.2.1.39</ecNumber>
    </recommendedName>
</protein>
<dbReference type="EMBL" id="PDCK01000042">
    <property type="protein sequence ID" value="PRQ37934.1"/>
    <property type="molecule type" value="Genomic_DNA"/>
</dbReference>
<evidence type="ECO:0000256" key="6">
    <source>
        <dbReference type="ARBA" id="ARBA00023295"/>
    </source>
</evidence>
<evidence type="ECO:0000259" key="10">
    <source>
        <dbReference type="Pfam" id="PF17652"/>
    </source>
</evidence>
<feature type="domain" description="Glycosyl hydrolase family 81 C-terminal" evidence="10">
    <location>
        <begin position="42"/>
        <end position="107"/>
    </location>
</feature>
<dbReference type="GO" id="GO:0052861">
    <property type="term" value="F:endo-1,3(4)-beta-glucanase activity"/>
    <property type="evidence" value="ECO:0007669"/>
    <property type="project" value="InterPro"/>
</dbReference>
<dbReference type="PANTHER" id="PTHR31983">
    <property type="entry name" value="ENDO-1,3(4)-BETA-GLUCANASE 1"/>
    <property type="match status" value="1"/>
</dbReference>
<gene>
    <name evidence="11" type="ORF">RchiOBHm_Chr4g0408171</name>
</gene>
<reference evidence="11 12" key="1">
    <citation type="journal article" date="2018" name="Nat. Genet.">
        <title>The Rosa genome provides new insights in the design of modern roses.</title>
        <authorList>
            <person name="Bendahmane M."/>
        </authorList>
    </citation>
    <scope>NUCLEOTIDE SEQUENCE [LARGE SCALE GENOMIC DNA]</scope>
    <source>
        <strain evidence="12">cv. Old Blush</strain>
    </source>
</reference>
<evidence type="ECO:0000256" key="5">
    <source>
        <dbReference type="ARBA" id="ARBA00023277"/>
    </source>
</evidence>
<dbReference type="Gramene" id="PRQ37934">
    <property type="protein sequence ID" value="PRQ37934"/>
    <property type="gene ID" value="RchiOBHm_Chr4g0408171"/>
</dbReference>
<accession>A0A2P6QUU8</accession>
<proteinExistence type="inferred from homology"/>
<evidence type="ECO:0000313" key="12">
    <source>
        <dbReference type="Proteomes" id="UP000238479"/>
    </source>
</evidence>
<dbReference type="GO" id="GO:0071555">
    <property type="term" value="P:cell wall organization"/>
    <property type="evidence" value="ECO:0007669"/>
    <property type="project" value="UniProtKB-KW"/>
</dbReference>
<dbReference type="Proteomes" id="UP000238479">
    <property type="component" value="Chromosome 4"/>
</dbReference>
<keyword evidence="6" id="KW-0326">Glycosidase</keyword>
<evidence type="ECO:0000313" key="11">
    <source>
        <dbReference type="EMBL" id="PRQ37934.1"/>
    </source>
</evidence>
<keyword evidence="9" id="KW-0812">Transmembrane</keyword>
<dbReference type="GO" id="GO:0000272">
    <property type="term" value="P:polysaccharide catabolic process"/>
    <property type="evidence" value="ECO:0007669"/>
    <property type="project" value="UniProtKB-KW"/>
</dbReference>
<evidence type="ECO:0000256" key="8">
    <source>
        <dbReference type="ARBA" id="ARBA00023326"/>
    </source>
</evidence>
<evidence type="ECO:0000256" key="3">
    <source>
        <dbReference type="ARBA" id="ARBA00012780"/>
    </source>
</evidence>
<comment type="similarity">
    <text evidence="2">Belongs to the glycosyl hydrolase 81 family.</text>
</comment>
<keyword evidence="5" id="KW-0119">Carbohydrate metabolism</keyword>